<evidence type="ECO:0000313" key="4">
    <source>
        <dbReference type="Proteomes" id="UP000756921"/>
    </source>
</evidence>
<protein>
    <submittedName>
        <fullName evidence="3">Uncharacterized protein</fullName>
    </submittedName>
</protein>
<feature type="region of interest" description="Disordered" evidence="1">
    <location>
        <begin position="228"/>
        <end position="358"/>
    </location>
</feature>
<feature type="signal peptide" evidence="2">
    <location>
        <begin position="1"/>
        <end position="21"/>
    </location>
</feature>
<organism evidence="3 4">
    <name type="scientific">Paraphaeosphaeria minitans</name>
    <dbReference type="NCBI Taxonomy" id="565426"/>
    <lineage>
        <taxon>Eukaryota</taxon>
        <taxon>Fungi</taxon>
        <taxon>Dikarya</taxon>
        <taxon>Ascomycota</taxon>
        <taxon>Pezizomycotina</taxon>
        <taxon>Dothideomycetes</taxon>
        <taxon>Pleosporomycetidae</taxon>
        <taxon>Pleosporales</taxon>
        <taxon>Massarineae</taxon>
        <taxon>Didymosphaeriaceae</taxon>
        <taxon>Paraphaeosphaeria</taxon>
    </lineage>
</organism>
<keyword evidence="4" id="KW-1185">Reference proteome</keyword>
<dbReference type="OrthoDB" id="73875at2759"/>
<accession>A0A9P6GVB5</accession>
<evidence type="ECO:0000256" key="1">
    <source>
        <dbReference type="SAM" id="MobiDB-lite"/>
    </source>
</evidence>
<keyword evidence="2" id="KW-0732">Signal</keyword>
<dbReference type="EMBL" id="WJXW01000001">
    <property type="protein sequence ID" value="KAF9741928.1"/>
    <property type="molecule type" value="Genomic_DNA"/>
</dbReference>
<feature type="chain" id="PRO_5040133904" evidence="2">
    <location>
        <begin position="22"/>
        <end position="768"/>
    </location>
</feature>
<dbReference type="Proteomes" id="UP000756921">
    <property type="component" value="Unassembled WGS sequence"/>
</dbReference>
<reference evidence="3" key="1">
    <citation type="journal article" date="2020" name="Mol. Plant Microbe Interact.">
        <title>Genome Sequence of the Biocontrol Agent Coniothyrium minitans strain Conio (IMI 134523).</title>
        <authorList>
            <person name="Patel D."/>
            <person name="Shittu T.A."/>
            <person name="Baroncelli R."/>
            <person name="Muthumeenakshi S."/>
            <person name="Osborne T.H."/>
            <person name="Janganan T.K."/>
            <person name="Sreenivasaprasad S."/>
        </authorList>
    </citation>
    <scope>NUCLEOTIDE SEQUENCE</scope>
    <source>
        <strain evidence="3">Conio</strain>
    </source>
</reference>
<dbReference type="AlphaFoldDB" id="A0A9P6GVB5"/>
<evidence type="ECO:0000256" key="2">
    <source>
        <dbReference type="SAM" id="SignalP"/>
    </source>
</evidence>
<proteinExistence type="predicted"/>
<feature type="compositionally biased region" description="Low complexity" evidence="1">
    <location>
        <begin position="289"/>
        <end position="358"/>
    </location>
</feature>
<sequence>MRFTKSLLLLSSSLLASTVVAQNTDSEVAASWTEQGICAFFYKKPGAWKSLAQTCVKYCENNGGHGYSECDHTPYAGMNLPNGIDQSTIMHDDSGDVYVPCKCKCDNPDVEGIANAILDVVIDGLSQLNEIICGVFMTAMVSVVETGIDLIPGGPEAEAAAHGVEAVKSFTENSLDVADSMGNWVGKACGIKDPNWPNNIFDTLLTAPDSYGKSIGCKLKVKAGCKHLDPIPDKPKKKEPHDPEPDKPKTKEPDDPATKRPVTATSAEAPPVTSDTAPPVSSDPAPPGSSDVPVSSKMPKSSDVSVSSVDRSTSVGPSVTSSVHPSTTKSNSRSTTSSAHSSSTNGTATTSTSLSSSSITELCGAEIHTVVHSRGAMQTAVALACEAINGCIITHPDKGGEDALEDALDAVNDVTNILRFRGIDGHRSPRSILGKRALNSGKPCSSSPGNEDFVLQSDEYPSNSQLATNVDSWGYKLQNNKCDYRWQDGNRHIVGNDYDSELVMEWQTVIDFFAQMNAKGGKKYNHPDPNKPEGTKTDFCTYWIQSWSLDARQKFRVNGSAAHTPWNHIKTVYPGKTLGHAYKSEIIRLQQNIKTTPKSKMFSNESEYIWTKATMDKYVVEKKKRDKVLERMRLLLGARTYLTDPKVKAIFKKQKERMGAMIGQLDTDMQKHRRSTTVTDPDTGAVSTETFRPWVKQNLLREWNKFMDQKWASATAKHKKVMHYFIKELDHKNCKGQSKMSMADEKFCANLLTLEINYLNATEFRRPW</sequence>
<gene>
    <name evidence="3" type="ORF">PMIN01_01467</name>
</gene>
<comment type="caution">
    <text evidence="3">The sequence shown here is derived from an EMBL/GenBank/DDBJ whole genome shotgun (WGS) entry which is preliminary data.</text>
</comment>
<feature type="compositionally biased region" description="Basic and acidic residues" evidence="1">
    <location>
        <begin position="228"/>
        <end position="258"/>
    </location>
</feature>
<name>A0A9P6GVB5_9PLEO</name>
<evidence type="ECO:0000313" key="3">
    <source>
        <dbReference type="EMBL" id="KAF9741928.1"/>
    </source>
</evidence>